<dbReference type="Proteomes" id="UP000649289">
    <property type="component" value="Unassembled WGS sequence"/>
</dbReference>
<dbReference type="EMBL" id="JACXYY010000001">
    <property type="protein sequence ID" value="MBD3912990.1"/>
    <property type="molecule type" value="Genomic_DNA"/>
</dbReference>
<dbReference type="Pfam" id="PF03780">
    <property type="entry name" value="Asp23"/>
    <property type="match status" value="1"/>
</dbReference>
<dbReference type="PANTHER" id="PTHR34297">
    <property type="entry name" value="HYPOTHETICAL CYTOSOLIC PROTEIN-RELATED"/>
    <property type="match status" value="1"/>
</dbReference>
<evidence type="ECO:0000256" key="1">
    <source>
        <dbReference type="ARBA" id="ARBA00005721"/>
    </source>
</evidence>
<evidence type="ECO:0000313" key="3">
    <source>
        <dbReference type="Proteomes" id="UP000649289"/>
    </source>
</evidence>
<comment type="similarity">
    <text evidence="1">Belongs to the asp23 family.</text>
</comment>
<sequence length="124" mass="13091">MADTESAATSPAADRGRTVIADKVVERVASIATSEVEAVIDTRKGWTKLIRKGLPHAEAVVAGDTSKITVEVAATWPTPLAQVAAQVREHVTRQVVDITGVTVTRVDVTVADVVHLDAAEARVQ</sequence>
<gene>
    <name evidence="2" type="ORF">IEZ25_00035</name>
</gene>
<organism evidence="2 3">
    <name type="scientific">Nocardioides hwasunensis</name>
    <dbReference type="NCBI Taxonomy" id="397258"/>
    <lineage>
        <taxon>Bacteria</taxon>
        <taxon>Bacillati</taxon>
        <taxon>Actinomycetota</taxon>
        <taxon>Actinomycetes</taxon>
        <taxon>Propionibacteriales</taxon>
        <taxon>Nocardioidaceae</taxon>
        <taxon>Nocardioides</taxon>
    </lineage>
</organism>
<dbReference type="InterPro" id="IPR005531">
    <property type="entry name" value="Asp23"/>
</dbReference>
<accession>A0ABR8MEA5</accession>
<proteinExistence type="inferred from homology"/>
<reference evidence="2 3" key="1">
    <citation type="submission" date="2020-09" db="EMBL/GenBank/DDBJ databases">
        <title>novel species in genus Nocardioides.</title>
        <authorList>
            <person name="Zhang G."/>
        </authorList>
    </citation>
    <scope>NUCLEOTIDE SEQUENCE [LARGE SCALE GENOMIC DNA]</scope>
    <source>
        <strain evidence="2 3">19197</strain>
    </source>
</reference>
<keyword evidence="3" id="KW-1185">Reference proteome</keyword>
<dbReference type="PANTHER" id="PTHR34297:SF3">
    <property type="entry name" value="ALKALINE SHOCK PROTEIN 23"/>
    <property type="match status" value="1"/>
</dbReference>
<name>A0ABR8MEA5_9ACTN</name>
<dbReference type="RefSeq" id="WP_191197373.1">
    <property type="nucleotide sequence ID" value="NZ_BAAAPA010000002.1"/>
</dbReference>
<comment type="caution">
    <text evidence="2">The sequence shown here is derived from an EMBL/GenBank/DDBJ whole genome shotgun (WGS) entry which is preliminary data.</text>
</comment>
<evidence type="ECO:0000313" key="2">
    <source>
        <dbReference type="EMBL" id="MBD3912990.1"/>
    </source>
</evidence>
<protein>
    <submittedName>
        <fullName evidence="2">Asp23/Gls24 family envelope stress response protein</fullName>
    </submittedName>
</protein>